<evidence type="ECO:0000256" key="2">
    <source>
        <dbReference type="ARBA" id="ARBA00022741"/>
    </source>
</evidence>
<evidence type="ECO:0000256" key="1">
    <source>
        <dbReference type="ARBA" id="ARBA00022448"/>
    </source>
</evidence>
<dbReference type="RefSeq" id="WP_245541298.1">
    <property type="nucleotide sequence ID" value="NZ_CP031393.1"/>
</dbReference>
<evidence type="ECO:0000256" key="3">
    <source>
        <dbReference type="ARBA" id="ARBA00022840"/>
    </source>
</evidence>
<feature type="domain" description="ABC transporter" evidence="5">
    <location>
        <begin position="9"/>
        <end position="242"/>
    </location>
</feature>
<keyword evidence="7" id="KW-1185">Reference proteome</keyword>
<gene>
    <name evidence="6" type="ORF">DWB79_04700</name>
</gene>
<dbReference type="PANTHER" id="PTHR42939:SF1">
    <property type="entry name" value="ABC TRANSPORTER ATP-BINDING PROTEIN ALBC-RELATED"/>
    <property type="match status" value="1"/>
</dbReference>
<name>A0ABX7LXG9_TREMD</name>
<feature type="region of interest" description="Disordered" evidence="4">
    <location>
        <begin position="263"/>
        <end position="300"/>
    </location>
</feature>
<evidence type="ECO:0000313" key="7">
    <source>
        <dbReference type="Proteomes" id="UP000663454"/>
    </source>
</evidence>
<organism evidence="6 7">
    <name type="scientific">Treponema medium</name>
    <dbReference type="NCBI Taxonomy" id="58231"/>
    <lineage>
        <taxon>Bacteria</taxon>
        <taxon>Pseudomonadati</taxon>
        <taxon>Spirochaetota</taxon>
        <taxon>Spirochaetia</taxon>
        <taxon>Spirochaetales</taxon>
        <taxon>Treponemataceae</taxon>
        <taxon>Treponema</taxon>
    </lineage>
</organism>
<proteinExistence type="predicted"/>
<keyword evidence="2" id="KW-0547">Nucleotide-binding</keyword>
<dbReference type="EMBL" id="CP031393">
    <property type="protein sequence ID" value="QSH97061.1"/>
    <property type="molecule type" value="Genomic_DNA"/>
</dbReference>
<accession>A0ABX7LXG9</accession>
<dbReference type="InterPro" id="IPR051782">
    <property type="entry name" value="ABC_Transporter_VariousFunc"/>
</dbReference>
<protein>
    <submittedName>
        <fullName evidence="6">ABC transporter ATP-binding protein</fullName>
    </submittedName>
</protein>
<keyword evidence="3 6" id="KW-0067">ATP-binding</keyword>
<evidence type="ECO:0000256" key="4">
    <source>
        <dbReference type="SAM" id="MobiDB-lite"/>
    </source>
</evidence>
<dbReference type="Proteomes" id="UP000663454">
    <property type="component" value="Chromosome"/>
</dbReference>
<dbReference type="CDD" id="cd03230">
    <property type="entry name" value="ABC_DR_subfamily_A"/>
    <property type="match status" value="1"/>
</dbReference>
<dbReference type="SMART" id="SM00382">
    <property type="entry name" value="AAA"/>
    <property type="match status" value="1"/>
</dbReference>
<dbReference type="GO" id="GO:0005524">
    <property type="term" value="F:ATP binding"/>
    <property type="evidence" value="ECO:0007669"/>
    <property type="project" value="UniProtKB-KW"/>
</dbReference>
<dbReference type="Pfam" id="PF00005">
    <property type="entry name" value="ABC_tran"/>
    <property type="match status" value="1"/>
</dbReference>
<dbReference type="SUPFAM" id="SSF52540">
    <property type="entry name" value="P-loop containing nucleoside triphosphate hydrolases"/>
    <property type="match status" value="1"/>
</dbReference>
<evidence type="ECO:0000313" key="6">
    <source>
        <dbReference type="EMBL" id="QSH97061.1"/>
    </source>
</evidence>
<dbReference type="Gene3D" id="3.40.50.300">
    <property type="entry name" value="P-loop containing nucleotide triphosphate hydrolases"/>
    <property type="match status" value="1"/>
</dbReference>
<dbReference type="InterPro" id="IPR027417">
    <property type="entry name" value="P-loop_NTPase"/>
</dbReference>
<dbReference type="PROSITE" id="PS50893">
    <property type="entry name" value="ABC_TRANSPORTER_2"/>
    <property type="match status" value="1"/>
</dbReference>
<dbReference type="PANTHER" id="PTHR42939">
    <property type="entry name" value="ABC TRANSPORTER ATP-BINDING PROTEIN ALBC-RELATED"/>
    <property type="match status" value="1"/>
</dbReference>
<reference evidence="6 7" key="1">
    <citation type="submission" date="2018-08" db="EMBL/GenBank/DDBJ databases">
        <authorList>
            <person name="Clegg S.R."/>
            <person name="Carter S.D."/>
            <person name="Radford A.D."/>
            <person name="Darby A."/>
            <person name="Hall N."/>
            <person name="Birtles R."/>
            <person name="Evans N.J."/>
        </authorList>
    </citation>
    <scope>NUCLEOTIDE SEQUENCE [LARGE SCALE GENOMIC DNA]</scope>
    <source>
        <strain evidence="6 7">ATCC 700293</strain>
    </source>
</reference>
<dbReference type="InterPro" id="IPR003439">
    <property type="entry name" value="ABC_transporter-like_ATP-bd"/>
</dbReference>
<keyword evidence="1" id="KW-0813">Transport</keyword>
<sequence>MAEAIVIILEVQDICKYYGTGKKQQTGCEHISFTAEAGGIYSLLGLNGAGKSTVLNSISGYRLPSSGDVSICGYSILNEPIEAKRNIGILYEQNPLYDSMTVREFLLFTLQMRGFGNSIQQDLLDEAVEFTDLQEVYAKRIKELSKGYRQRVGLAQAIIHHPRLVLLDEPASGLDPFQLKDFEKKILALSTYAAVILCTHQLELAGRICSQHILLHKGRQIAGGTRAELAERLYEDFGIEEDAASDTLLFKTFEQYAGVTTREFRESAASEAAGRKRSYSETPSSAAGAEQSEAGKRGRR</sequence>
<evidence type="ECO:0000259" key="5">
    <source>
        <dbReference type="PROSITE" id="PS50893"/>
    </source>
</evidence>
<dbReference type="InterPro" id="IPR003593">
    <property type="entry name" value="AAA+_ATPase"/>
</dbReference>